<reference evidence="3" key="1">
    <citation type="submission" date="2019-08" db="EMBL/GenBank/DDBJ databases">
        <title>The improved chromosome-level genome for the pearl oyster Pinctada fucata martensii using PacBio sequencing and Hi-C.</title>
        <authorList>
            <person name="Zheng Z."/>
        </authorList>
    </citation>
    <scope>NUCLEOTIDE SEQUENCE</scope>
    <source>
        <strain evidence="3">ZZ-2019</strain>
        <tissue evidence="3">Adductor muscle</tissue>
    </source>
</reference>
<gene>
    <name evidence="3" type="ORF">FSP39_002107</name>
</gene>
<evidence type="ECO:0000259" key="2">
    <source>
        <dbReference type="PROSITE" id="PS50041"/>
    </source>
</evidence>
<dbReference type="CDD" id="cd00037">
    <property type="entry name" value="CLECT"/>
    <property type="match status" value="1"/>
</dbReference>
<feature type="domain" description="C-type lectin" evidence="2">
    <location>
        <begin position="1"/>
        <end position="68"/>
    </location>
</feature>
<dbReference type="AlphaFoldDB" id="A0AA88Y4F1"/>
<dbReference type="Pfam" id="PF00059">
    <property type="entry name" value="Lectin_C"/>
    <property type="match status" value="2"/>
</dbReference>
<feature type="domain" description="C-type lectin" evidence="2">
    <location>
        <begin position="202"/>
        <end position="311"/>
    </location>
</feature>
<protein>
    <recommendedName>
        <fullName evidence="2">C-type lectin domain-containing protein</fullName>
    </recommendedName>
</protein>
<dbReference type="InterPro" id="IPR016187">
    <property type="entry name" value="CTDL_fold"/>
</dbReference>
<evidence type="ECO:0000313" key="4">
    <source>
        <dbReference type="Proteomes" id="UP001186944"/>
    </source>
</evidence>
<dbReference type="PROSITE" id="PS00615">
    <property type="entry name" value="C_TYPE_LECTIN_1"/>
    <property type="match status" value="2"/>
</dbReference>
<dbReference type="InterPro" id="IPR018378">
    <property type="entry name" value="C-type_lectin_CS"/>
</dbReference>
<feature type="domain" description="C-type lectin" evidence="2">
    <location>
        <begin position="77"/>
        <end position="203"/>
    </location>
</feature>
<dbReference type="Gene3D" id="3.10.100.10">
    <property type="entry name" value="Mannose-Binding Protein A, subunit A"/>
    <property type="match status" value="3"/>
</dbReference>
<dbReference type="InterPro" id="IPR016186">
    <property type="entry name" value="C-type_lectin-like/link_sf"/>
</dbReference>
<keyword evidence="1" id="KW-1015">Disulfide bond</keyword>
<dbReference type="PANTHER" id="PTHR22803">
    <property type="entry name" value="MANNOSE, PHOSPHOLIPASE, LECTIN RECEPTOR RELATED"/>
    <property type="match status" value="1"/>
</dbReference>
<dbReference type="EMBL" id="VSWD01000009">
    <property type="protein sequence ID" value="KAK3092373.1"/>
    <property type="molecule type" value="Genomic_DNA"/>
</dbReference>
<proteinExistence type="predicted"/>
<evidence type="ECO:0000256" key="1">
    <source>
        <dbReference type="ARBA" id="ARBA00023157"/>
    </source>
</evidence>
<evidence type="ECO:0000313" key="3">
    <source>
        <dbReference type="EMBL" id="KAK3092373.1"/>
    </source>
</evidence>
<name>A0AA88Y4F1_PINIB</name>
<dbReference type="PROSITE" id="PS50041">
    <property type="entry name" value="C_TYPE_LECTIN_2"/>
    <property type="match status" value="3"/>
</dbReference>
<comment type="caution">
    <text evidence="3">The sequence shown here is derived from an EMBL/GenBank/DDBJ whole genome shotgun (WGS) entry which is preliminary data.</text>
</comment>
<dbReference type="Proteomes" id="UP001186944">
    <property type="component" value="Unassembled WGS sequence"/>
</dbReference>
<accession>A0AA88Y4F1</accession>
<dbReference type="SUPFAM" id="SSF56436">
    <property type="entry name" value="C-type lectin-like"/>
    <property type="match status" value="3"/>
</dbReference>
<dbReference type="InterPro" id="IPR050111">
    <property type="entry name" value="C-type_lectin/snaclec_domain"/>
</dbReference>
<keyword evidence="4" id="KW-1185">Reference proteome</keyword>
<dbReference type="SMART" id="SM00034">
    <property type="entry name" value="CLECT"/>
    <property type="match status" value="2"/>
</dbReference>
<sequence>MTDGVWIDGTDAIVEGEWVWMGTNQQINNLTYTHWTKGQPNDYGNVGEDCLVLLHSRHYEWNDNTCNRDCPNGFVRHDDSCYKIFANIKATWVEALMYCRLFGAHLAVIENDREQNYIEGLIRSSPGGSAFVWLGASDALVEGEWQWVETGQDIIPGQTYTKWYPGEPNSLGKQGEDCLDIHRNEKFQWNDSNCGLMYNFLCERPRMSYLATVETEREQNFLEGLLLKEVNNTVTTDIVWIGGTDAVIDGEWKWVETGQDIIPGKVFTKWYPGEPSVMDKTHQEDCLNLFRKESFMWNDSNCSKMSNFICERSRRYLLFFNALYLYLLR</sequence>
<organism evidence="3 4">
    <name type="scientific">Pinctada imbricata</name>
    <name type="common">Atlantic pearl-oyster</name>
    <name type="synonym">Pinctada martensii</name>
    <dbReference type="NCBI Taxonomy" id="66713"/>
    <lineage>
        <taxon>Eukaryota</taxon>
        <taxon>Metazoa</taxon>
        <taxon>Spiralia</taxon>
        <taxon>Lophotrochozoa</taxon>
        <taxon>Mollusca</taxon>
        <taxon>Bivalvia</taxon>
        <taxon>Autobranchia</taxon>
        <taxon>Pteriomorphia</taxon>
        <taxon>Pterioida</taxon>
        <taxon>Pterioidea</taxon>
        <taxon>Pteriidae</taxon>
        <taxon>Pinctada</taxon>
    </lineage>
</organism>
<dbReference type="InterPro" id="IPR001304">
    <property type="entry name" value="C-type_lectin-like"/>
</dbReference>